<dbReference type="PANTHER" id="PTHR13379:SF0">
    <property type="entry name" value="UPF0415 PROTEIN C7ORF25"/>
    <property type="match status" value="1"/>
</dbReference>
<dbReference type="Pfam" id="PF07000">
    <property type="entry name" value="DUF1308"/>
    <property type="match status" value="1"/>
</dbReference>
<dbReference type="AlphaFoldDB" id="A0A9W6BAD4"/>
<reference evidence="3 4" key="1">
    <citation type="journal article" date="2023" name="Commun. Biol.">
        <title>Reorganization of the ancestral sex-determining regions during the evolution of trioecy in Pleodorina starrii.</title>
        <authorList>
            <person name="Takahashi K."/>
            <person name="Suzuki S."/>
            <person name="Kawai-Toyooka H."/>
            <person name="Yamamoto K."/>
            <person name="Hamaji T."/>
            <person name="Ootsuki R."/>
            <person name="Yamaguchi H."/>
            <person name="Kawachi M."/>
            <person name="Higashiyama T."/>
            <person name="Nozaki H."/>
        </authorList>
    </citation>
    <scope>NUCLEOTIDE SEQUENCE [LARGE SCALE GENOMIC DNA]</scope>
    <source>
        <strain evidence="3 4">NIES-4479</strain>
    </source>
</reference>
<feature type="region of interest" description="Disordered" evidence="1">
    <location>
        <begin position="205"/>
        <end position="236"/>
    </location>
</feature>
<name>A0A9W6BAD4_9CHLO</name>
<proteinExistence type="predicted"/>
<sequence>MDTAVPAALTGGAGGEVAAAAAGDGGGGGGASGVIDGADAAAAPSGRHAEEPGPDEAATAQAPAAAAAAAPATEVDADALAAAAAAAAAGTASAVPLSTPSGSANPVLDPANPIADAARSFVDPDLDLDLSAPVLSLDLPVTGNLGAMEVLPSAEELRALLRKAVAVAGALAVRQPHVTNLDKLGRRIRSDLEFVQRCCPPAGKPEGAAAAANASDNVTGGDGGDGSGGGTAGGGGGGTAAAIKPLALTPGRVQGIINNLRGFQGELLAAQLAPGVVGVLRRFQARVVLPTEAATSSSRRRAADGHAPAGAHPAAAAAAGFAGGVKGSEDAAAAAVAAAPTVVAAAGAVGAVAAAVGQKRPHADTDTDDGVAGAAAAAAGASSSSIQRVCAPVTAGAAEPGGAFATTAGPGAKGRRGGGGAAAAASPAAASAAAAANVSVEVDVVAQEGHCWIEVKNQELFGLESVHWTGAARHVKGLRRQVEELLAVAAAPQHHRRWRPPRVVLFFPSGVHPDVQQQLEARGAHVAVGPDSLRHLPPPPPVPTSTNLDVTTMCGLVSEVSHGGAHDPDVELWAQRTVHWRDCLAAERASPLLTELAPWLAPDRELLAADLACRQFQVLMDMFAGPRERQRWQQLQARMTVVRVEQELKQPAAEAEAAEAAGAEAAELCPRCVALLLSTANGGGGGGDGGGNGGGGGIGGGGGGGLGRDQVAVFGLGEGRRAVTLTANGNAVRGAARAGVVLEAVVHRPVWLTGR</sequence>
<feature type="compositionally biased region" description="Gly residues" evidence="1">
    <location>
        <begin position="220"/>
        <end position="236"/>
    </location>
</feature>
<feature type="region of interest" description="Disordered" evidence="1">
    <location>
        <begin position="291"/>
        <end position="310"/>
    </location>
</feature>
<feature type="compositionally biased region" description="Gly residues" evidence="1">
    <location>
        <begin position="23"/>
        <end position="32"/>
    </location>
</feature>
<feature type="domain" description="DUF1308" evidence="2">
    <location>
        <begin position="547"/>
        <end position="645"/>
    </location>
</feature>
<evidence type="ECO:0000313" key="4">
    <source>
        <dbReference type="Proteomes" id="UP001165080"/>
    </source>
</evidence>
<feature type="compositionally biased region" description="Low complexity" evidence="1">
    <location>
        <begin position="33"/>
        <end position="46"/>
    </location>
</feature>
<evidence type="ECO:0000256" key="1">
    <source>
        <dbReference type="SAM" id="MobiDB-lite"/>
    </source>
</evidence>
<feature type="compositionally biased region" description="Low complexity" evidence="1">
    <location>
        <begin position="400"/>
        <end position="410"/>
    </location>
</feature>
<protein>
    <recommendedName>
        <fullName evidence="2">DUF1308 domain-containing protein</fullName>
    </recommendedName>
</protein>
<organism evidence="3 4">
    <name type="scientific">Pleodorina starrii</name>
    <dbReference type="NCBI Taxonomy" id="330485"/>
    <lineage>
        <taxon>Eukaryota</taxon>
        <taxon>Viridiplantae</taxon>
        <taxon>Chlorophyta</taxon>
        <taxon>core chlorophytes</taxon>
        <taxon>Chlorophyceae</taxon>
        <taxon>CS clade</taxon>
        <taxon>Chlamydomonadales</taxon>
        <taxon>Volvocaceae</taxon>
        <taxon>Pleodorina</taxon>
    </lineage>
</organism>
<evidence type="ECO:0000313" key="3">
    <source>
        <dbReference type="EMBL" id="GLC48424.1"/>
    </source>
</evidence>
<feature type="compositionally biased region" description="Low complexity" evidence="1">
    <location>
        <begin position="55"/>
        <end position="65"/>
    </location>
</feature>
<accession>A0A9W6BAD4</accession>
<dbReference type="Proteomes" id="UP001165080">
    <property type="component" value="Unassembled WGS sequence"/>
</dbReference>
<keyword evidence="4" id="KW-1185">Reference proteome</keyword>
<gene>
    <name evidence="3" type="primary">PLEST000975</name>
    <name evidence="3" type="ORF">PLESTB_000095900</name>
</gene>
<dbReference type="InterPro" id="IPR010733">
    <property type="entry name" value="DUF1308"/>
</dbReference>
<comment type="caution">
    <text evidence="3">The sequence shown here is derived from an EMBL/GenBank/DDBJ whole genome shotgun (WGS) entry which is preliminary data.</text>
</comment>
<feature type="region of interest" description="Disordered" evidence="1">
    <location>
        <begin position="20"/>
        <end position="65"/>
    </location>
</feature>
<dbReference type="EMBL" id="BRXU01000001">
    <property type="protein sequence ID" value="GLC48424.1"/>
    <property type="molecule type" value="Genomic_DNA"/>
</dbReference>
<dbReference type="PANTHER" id="PTHR13379">
    <property type="entry name" value="UNCHARACTERIZED DUF1308"/>
    <property type="match status" value="1"/>
</dbReference>
<feature type="region of interest" description="Disordered" evidence="1">
    <location>
        <begin position="400"/>
        <end position="422"/>
    </location>
</feature>
<evidence type="ECO:0000259" key="2">
    <source>
        <dbReference type="Pfam" id="PF07000"/>
    </source>
</evidence>